<dbReference type="Proteomes" id="UP000565723">
    <property type="component" value="Unassembled WGS sequence"/>
</dbReference>
<dbReference type="InterPro" id="IPR000944">
    <property type="entry name" value="Tscrpt_reg_Rrf2"/>
</dbReference>
<dbReference type="SUPFAM" id="SSF46785">
    <property type="entry name" value="Winged helix' DNA-binding domain"/>
    <property type="match status" value="1"/>
</dbReference>
<evidence type="ECO:0000256" key="1">
    <source>
        <dbReference type="ARBA" id="ARBA00023125"/>
    </source>
</evidence>
<protein>
    <submittedName>
        <fullName evidence="2">Rrf2 family transcriptional regulator</fullName>
    </submittedName>
</protein>
<dbReference type="InterPro" id="IPR036388">
    <property type="entry name" value="WH-like_DNA-bd_sf"/>
</dbReference>
<keyword evidence="1" id="KW-0238">DNA-binding</keyword>
<gene>
    <name evidence="2" type="ORF">HW564_07675</name>
</gene>
<dbReference type="RefSeq" id="WP_011241965.1">
    <property type="nucleotide sequence ID" value="NZ_JABXIY010000020.1"/>
</dbReference>
<evidence type="ECO:0000313" key="2">
    <source>
        <dbReference type="EMBL" id="NVK96791.1"/>
    </source>
</evidence>
<sequence length="160" mass="17277">MQISKFSDYALRILIHLATSEGGLMSTREIADLQQLPFNHLAKISQWLTHEGYVESVRGRHGGMRLALPPDAISIGGLLRKSERGTPLVECMKEGGGCCVMTPACGLLPILIEAQEAFFHSLDGSTLQDVLSGNRGMQNLIRALGVRSKYDPGSAAVQDA</sequence>
<dbReference type="GO" id="GO:0003700">
    <property type="term" value="F:DNA-binding transcription factor activity"/>
    <property type="evidence" value="ECO:0007669"/>
    <property type="project" value="TreeGrafter"/>
</dbReference>
<reference evidence="2 3" key="1">
    <citation type="journal article" date="2020" name="Proc. Natl. Acad. Sci. U.S.A.">
        <title>Ecological drivers of bacterial community assembly in synthetic phycospheres.</title>
        <authorList>
            <person name="Fu H."/>
            <person name="Uchimiya M."/>
            <person name="Gore J."/>
            <person name="Moran M.A."/>
        </authorList>
    </citation>
    <scope>NUCLEOTIDE SEQUENCE [LARGE SCALE GENOMIC DNA]</scope>
    <source>
        <strain evidence="2">HF-Din03</strain>
    </source>
</reference>
<dbReference type="PANTHER" id="PTHR33221">
    <property type="entry name" value="WINGED HELIX-TURN-HELIX TRANSCRIPTIONAL REGULATOR, RRF2 FAMILY"/>
    <property type="match status" value="1"/>
</dbReference>
<dbReference type="NCBIfam" id="TIGR00738">
    <property type="entry name" value="rrf2_super"/>
    <property type="match status" value="1"/>
</dbReference>
<dbReference type="GO" id="GO:0003677">
    <property type="term" value="F:DNA binding"/>
    <property type="evidence" value="ECO:0007669"/>
    <property type="project" value="UniProtKB-KW"/>
</dbReference>
<name>A0A850LFG3_9RHOB</name>
<comment type="caution">
    <text evidence="2">The sequence shown here is derived from an EMBL/GenBank/DDBJ whole genome shotgun (WGS) entry which is preliminary data.</text>
</comment>
<dbReference type="Gene3D" id="1.10.10.10">
    <property type="entry name" value="Winged helix-like DNA-binding domain superfamily/Winged helix DNA-binding domain"/>
    <property type="match status" value="1"/>
</dbReference>
<dbReference type="AlphaFoldDB" id="A0A850LFG3"/>
<organism evidence="2 3">
    <name type="scientific">Ruegeria pomeroyi</name>
    <dbReference type="NCBI Taxonomy" id="89184"/>
    <lineage>
        <taxon>Bacteria</taxon>
        <taxon>Pseudomonadati</taxon>
        <taxon>Pseudomonadota</taxon>
        <taxon>Alphaproteobacteria</taxon>
        <taxon>Rhodobacterales</taxon>
        <taxon>Roseobacteraceae</taxon>
        <taxon>Ruegeria</taxon>
    </lineage>
</organism>
<dbReference type="PROSITE" id="PS51197">
    <property type="entry name" value="HTH_RRF2_2"/>
    <property type="match status" value="1"/>
</dbReference>
<dbReference type="OMA" id="RCRLKWA"/>
<dbReference type="Pfam" id="PF02082">
    <property type="entry name" value="Rrf2"/>
    <property type="match status" value="1"/>
</dbReference>
<accession>A0A850LFG3</accession>
<evidence type="ECO:0000313" key="3">
    <source>
        <dbReference type="Proteomes" id="UP000565723"/>
    </source>
</evidence>
<dbReference type="InterPro" id="IPR036390">
    <property type="entry name" value="WH_DNA-bd_sf"/>
</dbReference>
<proteinExistence type="predicted"/>
<dbReference type="PANTHER" id="PTHR33221:SF4">
    <property type="entry name" value="HTH-TYPE TRANSCRIPTIONAL REPRESSOR NSRR"/>
    <property type="match status" value="1"/>
</dbReference>
<dbReference type="GO" id="GO:0005829">
    <property type="term" value="C:cytosol"/>
    <property type="evidence" value="ECO:0007669"/>
    <property type="project" value="TreeGrafter"/>
</dbReference>
<dbReference type="EMBL" id="JABXIY010000020">
    <property type="protein sequence ID" value="NVK96791.1"/>
    <property type="molecule type" value="Genomic_DNA"/>
</dbReference>